<feature type="binding site" evidence="8">
    <location>
        <position position="36"/>
    </location>
    <ligand>
        <name>[4Fe-4S] cluster</name>
        <dbReference type="ChEBI" id="CHEBI:49883"/>
        <note>4Fe-4S-S-AdoMet</note>
    </ligand>
</feature>
<evidence type="ECO:0000256" key="3">
    <source>
        <dbReference type="ARBA" id="ARBA00022723"/>
    </source>
</evidence>
<keyword evidence="8" id="KW-0671">Queuosine biosynthesis</keyword>
<proteinExistence type="inferred from homology"/>
<comment type="cofactor">
    <cofactor evidence="8">
        <name>[4Fe-4S] cluster</name>
        <dbReference type="ChEBI" id="CHEBI:49883"/>
    </cofactor>
    <text evidence="8">Binds 1 [4Fe-4S] cluster. The cluster is coordinated with 3 cysteines and an exchangeable S-adenosyl-L-methionine.</text>
</comment>
<feature type="domain" description="Radical SAM core" evidence="9">
    <location>
        <begin position="23"/>
        <end position="215"/>
    </location>
</feature>
<dbReference type="GO" id="GO:0008616">
    <property type="term" value="P:tRNA queuosine(34) biosynthetic process"/>
    <property type="evidence" value="ECO:0007669"/>
    <property type="project" value="UniProtKB-UniRule"/>
</dbReference>
<dbReference type="Pfam" id="PF04055">
    <property type="entry name" value="Radical_SAM"/>
    <property type="match status" value="1"/>
</dbReference>
<comment type="cofactor">
    <cofactor evidence="8">
        <name>S-adenosyl-L-methionine</name>
        <dbReference type="ChEBI" id="CHEBI:59789"/>
    </cofactor>
    <text evidence="8">Binds 1 S-adenosyl-L-methionine per subunit.</text>
</comment>
<keyword evidence="7 8" id="KW-0456">Lyase</keyword>
<dbReference type="GO" id="GO:0051539">
    <property type="term" value="F:4 iron, 4 sulfur cluster binding"/>
    <property type="evidence" value="ECO:0007669"/>
    <property type="project" value="UniProtKB-UniRule"/>
</dbReference>
<evidence type="ECO:0000259" key="9">
    <source>
        <dbReference type="PROSITE" id="PS51918"/>
    </source>
</evidence>
<protein>
    <recommendedName>
        <fullName evidence="8">7-carboxy-7-deazaguanine synthase</fullName>
        <shortName evidence="8">CDG synthase</shortName>
        <ecNumber evidence="8">4.3.99.3</ecNumber>
    </recommendedName>
    <alternativeName>
        <fullName evidence="8">Queuosine biosynthesis protein QueE</fullName>
    </alternativeName>
</protein>
<evidence type="ECO:0000256" key="1">
    <source>
        <dbReference type="ARBA" id="ARBA00022485"/>
    </source>
</evidence>
<keyword evidence="2 8" id="KW-0949">S-adenosyl-L-methionine</keyword>
<comment type="subunit">
    <text evidence="8">Homodimer.</text>
</comment>
<comment type="similarity">
    <text evidence="8">Belongs to the radical SAM superfamily. 7-carboxy-7-deazaguanine synthase family.</text>
</comment>
<dbReference type="InterPro" id="IPR013785">
    <property type="entry name" value="Aldolase_TIM"/>
</dbReference>
<keyword evidence="1 8" id="KW-0004">4Fe-4S</keyword>
<dbReference type="GO" id="GO:0016840">
    <property type="term" value="F:carbon-nitrogen lyase activity"/>
    <property type="evidence" value="ECO:0007669"/>
    <property type="project" value="UniProtKB-UniRule"/>
</dbReference>
<name>A0A177E8M9_9BACT</name>
<evidence type="ECO:0000256" key="5">
    <source>
        <dbReference type="ARBA" id="ARBA00023004"/>
    </source>
</evidence>
<dbReference type="STRING" id="1795632.TH606_02635"/>
<keyword evidence="6 8" id="KW-0411">Iron-sulfur</keyword>
<comment type="cofactor">
    <cofactor evidence="8">
        <name>Mg(2+)</name>
        <dbReference type="ChEBI" id="CHEBI:18420"/>
    </cofactor>
</comment>
<feature type="binding site" evidence="8">
    <location>
        <position position="79"/>
    </location>
    <ligand>
        <name>S-adenosyl-L-methionine</name>
        <dbReference type="ChEBI" id="CHEBI:59789"/>
    </ligand>
</feature>
<dbReference type="CDD" id="cd01335">
    <property type="entry name" value="Radical_SAM"/>
    <property type="match status" value="1"/>
</dbReference>
<dbReference type="GO" id="GO:0000287">
    <property type="term" value="F:magnesium ion binding"/>
    <property type="evidence" value="ECO:0007669"/>
    <property type="project" value="UniProtKB-UniRule"/>
</dbReference>
<sequence>MPAEEPLFDVAEIFVSLQGESTYMGLPTFFVRLSGCNLRCKWCDTIYAQKPQNNLLGLSEILIRWQKEGSLKFVQITGGEPLLQENVYLLMKAFLEKGATILLETNGSVSLGRVPKEVVKIMDFKTPSSGMTHHMCYENLAYLTRKDQVKFVIADKEDYNWAKEILARFYLPVYTQVLFSPVWQTVKPQELAEWIIKDRLQVRFQLQLHKVLWGEKRGV</sequence>
<keyword evidence="5 8" id="KW-0408">Iron</keyword>
<gene>
    <name evidence="8" type="primary">queE</name>
    <name evidence="10" type="ORF">TH606_02635</name>
</gene>
<evidence type="ECO:0000256" key="8">
    <source>
        <dbReference type="HAMAP-Rule" id="MF_00917"/>
    </source>
</evidence>
<dbReference type="PANTHER" id="PTHR42836:SF1">
    <property type="entry name" value="7-CARBOXY-7-DEAZAGUANINE SYNTHASE"/>
    <property type="match status" value="1"/>
</dbReference>
<keyword evidence="11" id="KW-1185">Reference proteome</keyword>
<feature type="binding site" evidence="8">
    <location>
        <position position="40"/>
    </location>
    <ligand>
        <name>[4Fe-4S] cluster</name>
        <dbReference type="ChEBI" id="CHEBI:49883"/>
        <note>4Fe-4S-S-AdoMet</note>
    </ligand>
</feature>
<dbReference type="InterPro" id="IPR007197">
    <property type="entry name" value="rSAM"/>
</dbReference>
<dbReference type="RefSeq" id="WP_068541145.1">
    <property type="nucleotide sequence ID" value="NZ_LSFI01000008.1"/>
</dbReference>
<evidence type="ECO:0000256" key="6">
    <source>
        <dbReference type="ARBA" id="ARBA00023014"/>
    </source>
</evidence>
<comment type="caution">
    <text evidence="8">Lacks conserved residue(s) required for the propagation of feature annotation.</text>
</comment>
<feature type="binding site" evidence="8">
    <location>
        <position position="77"/>
    </location>
    <ligand>
        <name>substrate</name>
    </ligand>
</feature>
<dbReference type="InterPro" id="IPR058240">
    <property type="entry name" value="rSAM_sf"/>
</dbReference>
<dbReference type="HAMAP" id="MF_00917">
    <property type="entry name" value="QueE"/>
    <property type="match status" value="1"/>
</dbReference>
<dbReference type="EMBL" id="LSFI01000008">
    <property type="protein sequence ID" value="OAG28265.1"/>
    <property type="molecule type" value="Genomic_DNA"/>
</dbReference>
<dbReference type="EC" id="4.3.99.3" evidence="8"/>
<dbReference type="AlphaFoldDB" id="A0A177E8M9"/>
<comment type="caution">
    <text evidence="10">The sequence shown here is derived from an EMBL/GenBank/DDBJ whole genome shotgun (WGS) entry which is preliminary data.</text>
</comment>
<evidence type="ECO:0000256" key="4">
    <source>
        <dbReference type="ARBA" id="ARBA00022842"/>
    </source>
</evidence>
<comment type="pathway">
    <text evidence="8">Purine metabolism; 7-cyano-7-deazaguanine biosynthesis.</text>
</comment>
<feature type="binding site" evidence="8">
    <location>
        <position position="32"/>
    </location>
    <ligand>
        <name>substrate</name>
    </ligand>
</feature>
<comment type="function">
    <text evidence="8">Catalyzes the complex heterocyclic radical-mediated conversion of 6-carboxy-5,6,7,8-tetrahydropterin (CPH4) to 7-carboxy-7-deazaguanine (CDG), a step common to the biosynthetic pathways of all 7-deazapurine-containing compounds.</text>
</comment>
<accession>A0A177E8M9</accession>
<dbReference type="PROSITE" id="PS51918">
    <property type="entry name" value="RADICAL_SAM"/>
    <property type="match status" value="1"/>
</dbReference>
<feature type="binding site" evidence="8">
    <location>
        <begin position="42"/>
        <end position="44"/>
    </location>
    <ligand>
        <name>S-adenosyl-L-methionine</name>
        <dbReference type="ChEBI" id="CHEBI:59789"/>
    </ligand>
</feature>
<evidence type="ECO:0000256" key="2">
    <source>
        <dbReference type="ARBA" id="ARBA00022691"/>
    </source>
</evidence>
<organism evidence="10 11">
    <name type="scientific">Thermodesulfatator autotrophicus</name>
    <dbReference type="NCBI Taxonomy" id="1795632"/>
    <lineage>
        <taxon>Bacteria</taxon>
        <taxon>Pseudomonadati</taxon>
        <taxon>Thermodesulfobacteriota</taxon>
        <taxon>Thermodesulfobacteria</taxon>
        <taxon>Thermodesulfobacteriales</taxon>
        <taxon>Thermodesulfatatoraceae</taxon>
        <taxon>Thermodesulfatator</taxon>
    </lineage>
</organism>
<dbReference type="InterPro" id="IPR024924">
    <property type="entry name" value="7-CO-7-deazaguanine_synth-like"/>
</dbReference>
<dbReference type="GO" id="GO:1904047">
    <property type="term" value="F:S-adenosyl-L-methionine binding"/>
    <property type="evidence" value="ECO:0007669"/>
    <property type="project" value="UniProtKB-UniRule"/>
</dbReference>
<dbReference type="Proteomes" id="UP000076964">
    <property type="component" value="Unassembled WGS sequence"/>
</dbReference>
<comment type="catalytic activity">
    <reaction evidence="8">
        <text>6-carboxy-5,6,7,8-tetrahydropterin + H(+) = 7-carboxy-7-carbaguanine + NH4(+)</text>
        <dbReference type="Rhea" id="RHEA:27974"/>
        <dbReference type="ChEBI" id="CHEBI:15378"/>
        <dbReference type="ChEBI" id="CHEBI:28938"/>
        <dbReference type="ChEBI" id="CHEBI:61032"/>
        <dbReference type="ChEBI" id="CHEBI:61036"/>
        <dbReference type="EC" id="4.3.99.3"/>
    </reaction>
</comment>
<feature type="binding site" evidence="8">
    <location>
        <begin position="17"/>
        <end position="19"/>
    </location>
    <ligand>
        <name>substrate</name>
    </ligand>
</feature>
<evidence type="ECO:0000256" key="7">
    <source>
        <dbReference type="ARBA" id="ARBA00023239"/>
    </source>
</evidence>
<reference evidence="10 11" key="1">
    <citation type="submission" date="2016-02" db="EMBL/GenBank/DDBJ databases">
        <title>Draft genome sequence of Thermodesulfatator sp. S606.</title>
        <authorList>
            <person name="Lai Q."/>
            <person name="Cao J."/>
            <person name="Dupont S."/>
            <person name="Shao Z."/>
            <person name="Jebbar M."/>
            <person name="Alain K."/>
        </authorList>
    </citation>
    <scope>NUCLEOTIDE SEQUENCE [LARGE SCALE GENOMIC DNA]</scope>
    <source>
        <strain evidence="10 11">S606</strain>
    </source>
</reference>
<dbReference type="OrthoDB" id="9792276at2"/>
<dbReference type="SUPFAM" id="SSF102114">
    <property type="entry name" value="Radical SAM enzymes"/>
    <property type="match status" value="1"/>
</dbReference>
<evidence type="ECO:0000313" key="11">
    <source>
        <dbReference type="Proteomes" id="UP000076964"/>
    </source>
</evidence>
<dbReference type="SFLD" id="SFLDS00029">
    <property type="entry name" value="Radical_SAM"/>
    <property type="match status" value="1"/>
</dbReference>
<dbReference type="UniPathway" id="UPA00391"/>
<evidence type="ECO:0000313" key="10">
    <source>
        <dbReference type="EMBL" id="OAG28265.1"/>
    </source>
</evidence>
<keyword evidence="4 8" id="KW-0460">Magnesium</keyword>
<dbReference type="PANTHER" id="PTHR42836">
    <property type="entry name" value="7-CARBOXY-7-DEAZAGUANINE SYNTHASE"/>
    <property type="match status" value="1"/>
</dbReference>
<dbReference type="Gene3D" id="3.20.20.70">
    <property type="entry name" value="Aldolase class I"/>
    <property type="match status" value="1"/>
</dbReference>
<feature type="binding site" evidence="8">
    <location>
        <position position="45"/>
    </location>
    <ligand>
        <name>Mg(2+)</name>
        <dbReference type="ChEBI" id="CHEBI:18420"/>
    </ligand>
</feature>
<keyword evidence="3 8" id="KW-0479">Metal-binding</keyword>
<feature type="binding site" evidence="8">
    <location>
        <position position="43"/>
    </location>
    <ligand>
        <name>[4Fe-4S] cluster</name>
        <dbReference type="ChEBI" id="CHEBI:49883"/>
        <note>4Fe-4S-S-AdoMet</note>
    </ligand>
</feature>
<dbReference type="PIRSF" id="PIRSF000370">
    <property type="entry name" value="QueE"/>
    <property type="match status" value="1"/>
</dbReference>